<evidence type="ECO:0000256" key="10">
    <source>
        <dbReference type="ARBA" id="ARBA00023324"/>
    </source>
</evidence>
<dbReference type="InterPro" id="IPR002226">
    <property type="entry name" value="Catalase_haem_BS"/>
</dbReference>
<evidence type="ECO:0000256" key="1">
    <source>
        <dbReference type="ARBA" id="ARBA00001971"/>
    </source>
</evidence>
<keyword evidence="5" id="KW-0575">Peroxidase</keyword>
<dbReference type="PANTHER" id="PTHR11465:SF23">
    <property type="entry name" value="CATALASE-2"/>
    <property type="match status" value="1"/>
</dbReference>
<comment type="cofactor">
    <cofactor evidence="1">
        <name>heme</name>
        <dbReference type="ChEBI" id="CHEBI:30413"/>
    </cofactor>
</comment>
<keyword evidence="7" id="KW-0479">Metal-binding</keyword>
<evidence type="ECO:0000256" key="6">
    <source>
        <dbReference type="ARBA" id="ARBA00022617"/>
    </source>
</evidence>
<evidence type="ECO:0000256" key="7">
    <source>
        <dbReference type="ARBA" id="ARBA00022723"/>
    </source>
</evidence>
<evidence type="ECO:0000256" key="5">
    <source>
        <dbReference type="ARBA" id="ARBA00022559"/>
    </source>
</evidence>
<dbReference type="Gene3D" id="2.40.180.10">
    <property type="entry name" value="Catalase core domain"/>
    <property type="match status" value="1"/>
</dbReference>
<accession>A0ABQ2R7W8</accession>
<dbReference type="Proteomes" id="UP000619118">
    <property type="component" value="Unassembled WGS sequence"/>
</dbReference>
<keyword evidence="8" id="KW-0560">Oxidoreductase</keyword>
<comment type="function">
    <text evidence="2">Decomposes hydrogen peroxide into water and oxygen; serves to protect cells from the toxic effects of hydrogen peroxide.</text>
</comment>
<dbReference type="InterPro" id="IPR018028">
    <property type="entry name" value="Catalase"/>
</dbReference>
<keyword evidence="10" id="KW-0376">Hydrogen peroxide</keyword>
<gene>
    <name evidence="13" type="ORF">GCM10009411_10990</name>
</gene>
<proteinExistence type="predicted"/>
<evidence type="ECO:0000313" key="13">
    <source>
        <dbReference type="EMBL" id="GGQ12041.1"/>
    </source>
</evidence>
<dbReference type="PROSITE" id="PS51402">
    <property type="entry name" value="CATALASE_3"/>
    <property type="match status" value="1"/>
</dbReference>
<evidence type="ECO:0000256" key="4">
    <source>
        <dbReference type="ARBA" id="ARBA00014132"/>
    </source>
</evidence>
<dbReference type="SUPFAM" id="SSF56634">
    <property type="entry name" value="Heme-dependent catalase-like"/>
    <property type="match status" value="1"/>
</dbReference>
<keyword evidence="9" id="KW-0408">Iron</keyword>
<dbReference type="InterPro" id="IPR011614">
    <property type="entry name" value="Catalase_core"/>
</dbReference>
<protein>
    <recommendedName>
        <fullName evidence="4">Catalase</fullName>
        <ecNumber evidence="3">1.11.1.6</ecNumber>
    </recommendedName>
</protein>
<evidence type="ECO:0000256" key="2">
    <source>
        <dbReference type="ARBA" id="ARBA00002974"/>
    </source>
</evidence>
<dbReference type="PROSITE" id="PS00437">
    <property type="entry name" value="CATALASE_1"/>
    <property type="match status" value="1"/>
</dbReference>
<feature type="domain" description="Catalase immune-responsive" evidence="12">
    <location>
        <begin position="98"/>
        <end position="160"/>
    </location>
</feature>
<dbReference type="EC" id="1.11.1.6" evidence="3"/>
<evidence type="ECO:0000256" key="3">
    <source>
        <dbReference type="ARBA" id="ARBA00012314"/>
    </source>
</evidence>
<keyword evidence="14" id="KW-1185">Reference proteome</keyword>
<dbReference type="EMBL" id="BMQX01000005">
    <property type="protein sequence ID" value="GGQ12041.1"/>
    <property type="molecule type" value="Genomic_DNA"/>
</dbReference>
<evidence type="ECO:0000259" key="11">
    <source>
        <dbReference type="Pfam" id="PF00199"/>
    </source>
</evidence>
<dbReference type="PANTHER" id="PTHR11465">
    <property type="entry name" value="CATALASE"/>
    <property type="match status" value="1"/>
</dbReference>
<dbReference type="Pfam" id="PF00199">
    <property type="entry name" value="Catalase"/>
    <property type="match status" value="1"/>
</dbReference>
<organism evidence="13 14">
    <name type="scientific">Shewanella litoralis</name>
    <dbReference type="NCBI Taxonomy" id="2282700"/>
    <lineage>
        <taxon>Bacteria</taxon>
        <taxon>Pseudomonadati</taxon>
        <taxon>Pseudomonadota</taxon>
        <taxon>Gammaproteobacteria</taxon>
        <taxon>Alteromonadales</taxon>
        <taxon>Shewanellaceae</taxon>
        <taxon>Shewanella</taxon>
    </lineage>
</organism>
<evidence type="ECO:0000256" key="9">
    <source>
        <dbReference type="ARBA" id="ARBA00023004"/>
    </source>
</evidence>
<comment type="caution">
    <text evidence="13">The sequence shown here is derived from an EMBL/GenBank/DDBJ whole genome shotgun (WGS) entry which is preliminary data.</text>
</comment>
<name>A0ABQ2R7W8_9GAMM</name>
<dbReference type="Pfam" id="PF06628">
    <property type="entry name" value="Catalase-rel"/>
    <property type="match status" value="1"/>
</dbReference>
<dbReference type="InterPro" id="IPR010582">
    <property type="entry name" value="Catalase_immune_responsive"/>
</dbReference>
<feature type="domain" description="Catalase core" evidence="11">
    <location>
        <begin position="2"/>
        <end position="73"/>
    </location>
</feature>
<evidence type="ECO:0000259" key="12">
    <source>
        <dbReference type="Pfam" id="PF06628"/>
    </source>
</evidence>
<evidence type="ECO:0000313" key="14">
    <source>
        <dbReference type="Proteomes" id="UP000619118"/>
    </source>
</evidence>
<reference evidence="14" key="1">
    <citation type="journal article" date="2019" name="Int. J. Syst. Evol. Microbiol.">
        <title>The Global Catalogue of Microorganisms (GCM) 10K type strain sequencing project: providing services to taxonomists for standard genome sequencing and annotation.</title>
        <authorList>
            <consortium name="The Broad Institute Genomics Platform"/>
            <consortium name="The Broad Institute Genome Sequencing Center for Infectious Disease"/>
            <person name="Wu L."/>
            <person name="Ma J."/>
        </authorList>
    </citation>
    <scope>NUCLEOTIDE SEQUENCE [LARGE SCALE GENOMIC DNA]</scope>
    <source>
        <strain evidence="14">JCM 32306</strain>
    </source>
</reference>
<evidence type="ECO:0000256" key="8">
    <source>
        <dbReference type="ARBA" id="ARBA00023002"/>
    </source>
</evidence>
<keyword evidence="6" id="KW-0349">Heme</keyword>
<sequence>MAPANIIPGIEPSEDKLLQGRIFSYSDTQMYRLGANHQQLPINRTKVDVVNYNQDGAMNYGSTTSNVNYQPSHENVVEDPIARRSQTELKGYVQQAAIKKQQNFEQAGVLYRGFTKQEQTNLISNLAGDLSKVQNKDVKHKMLSHFYKADVDYGTRLTKSVGGDIDLVKQIASKL</sequence>
<dbReference type="InterPro" id="IPR020835">
    <property type="entry name" value="Catalase_sf"/>
</dbReference>